<dbReference type="Gene3D" id="3.40.850.10">
    <property type="entry name" value="Kinesin motor domain"/>
    <property type="match status" value="1"/>
</dbReference>
<dbReference type="PROSITE" id="PS50067">
    <property type="entry name" value="KINESIN_MOTOR_2"/>
    <property type="match status" value="1"/>
</dbReference>
<feature type="region of interest" description="Disordered" evidence="6">
    <location>
        <begin position="119"/>
        <end position="140"/>
    </location>
</feature>
<keyword evidence="1 3" id="KW-0547">Nucleotide-binding</keyword>
<gene>
    <name evidence="8" type="ORF">GNLVRS02_ARAD1A06468g</name>
</gene>
<organism evidence="8">
    <name type="scientific">Blastobotrys adeninivorans</name>
    <name type="common">Yeast</name>
    <name type="synonym">Arxula adeninivorans</name>
    <dbReference type="NCBI Taxonomy" id="409370"/>
    <lineage>
        <taxon>Eukaryota</taxon>
        <taxon>Fungi</taxon>
        <taxon>Dikarya</taxon>
        <taxon>Ascomycota</taxon>
        <taxon>Saccharomycotina</taxon>
        <taxon>Dipodascomycetes</taxon>
        <taxon>Dipodascales</taxon>
        <taxon>Trichomonascaceae</taxon>
        <taxon>Blastobotrys</taxon>
    </lineage>
</organism>
<dbReference type="PROSITE" id="PS00411">
    <property type="entry name" value="KINESIN_MOTOR_1"/>
    <property type="match status" value="1"/>
</dbReference>
<keyword evidence="2 3" id="KW-0067">ATP-binding</keyword>
<reference evidence="8" key="2">
    <citation type="submission" date="2014-06" db="EMBL/GenBank/DDBJ databases">
        <title>The complete genome of Blastobotrys (Arxula) adeninivorans LS3 - a yeast of biotechnological interest.</title>
        <authorList>
            <person name="Kunze G."/>
            <person name="Gaillardin C."/>
            <person name="Czernicka M."/>
            <person name="Durrens P."/>
            <person name="Martin T."/>
            <person name="Boer E."/>
            <person name="Gabaldon T."/>
            <person name="Cruz J."/>
            <person name="Talla E."/>
            <person name="Marck C."/>
            <person name="Goffeau A."/>
            <person name="Barbe V."/>
            <person name="Baret P."/>
            <person name="Baronian K."/>
            <person name="Beier S."/>
            <person name="Bleykasten C."/>
            <person name="Bode R."/>
            <person name="Casaregola S."/>
            <person name="Despons L."/>
            <person name="Fairhead C."/>
            <person name="Giersberg M."/>
            <person name="Gierski P."/>
            <person name="Hahnel U."/>
            <person name="Hartmann A."/>
            <person name="Jankowska D."/>
            <person name="Jubin C."/>
            <person name="Jung P."/>
            <person name="Lafontaine I."/>
            <person name="Leh-Louis V."/>
            <person name="Lemaire M."/>
            <person name="Marcet-Houben M."/>
            <person name="Mascher M."/>
            <person name="Morel G."/>
            <person name="Richard G.-F."/>
            <person name="Riechen J."/>
            <person name="Sacerdot C."/>
            <person name="Sarkar A."/>
            <person name="Savel G."/>
            <person name="Schacherer J."/>
            <person name="Sherman D."/>
            <person name="Straub M.-L."/>
            <person name="Stein N."/>
            <person name="Thierry A."/>
            <person name="Trautwein-Schult A."/>
            <person name="Westhof E."/>
            <person name="Worch S."/>
            <person name="Dujon B."/>
            <person name="Souciet J.-L."/>
            <person name="Wincker P."/>
            <person name="Scholz U."/>
            <person name="Neuveglise N."/>
        </authorList>
    </citation>
    <scope>NUCLEOTIDE SEQUENCE</scope>
    <source>
        <strain evidence="8">LS3</strain>
    </source>
</reference>
<dbReference type="GO" id="GO:0007018">
    <property type="term" value="P:microtubule-based movement"/>
    <property type="evidence" value="ECO:0007669"/>
    <property type="project" value="InterPro"/>
</dbReference>
<comment type="similarity">
    <text evidence="3 4">Belongs to the TRAFAC class myosin-kinesin ATPase superfamily. Kinesin family.</text>
</comment>
<dbReference type="GO" id="GO:0008017">
    <property type="term" value="F:microtubule binding"/>
    <property type="evidence" value="ECO:0007669"/>
    <property type="project" value="InterPro"/>
</dbReference>
<dbReference type="GO" id="GO:0003777">
    <property type="term" value="F:microtubule motor activity"/>
    <property type="evidence" value="ECO:0007669"/>
    <property type="project" value="InterPro"/>
</dbReference>
<keyword evidence="5" id="KW-0175">Coiled coil</keyword>
<evidence type="ECO:0000313" key="8">
    <source>
        <dbReference type="EMBL" id="CDP33305.1"/>
    </source>
</evidence>
<dbReference type="AlphaFoldDB" id="A0A060SWN0"/>
<feature type="coiled-coil region" evidence="5">
    <location>
        <begin position="464"/>
        <end position="519"/>
    </location>
</feature>
<sequence>MSRPHTPTARARPQSRGPRASAIPRPSSMYFDSPRLSRPKTPDMGRESPRRRPQSVVGMYPVVAGQSPGLAGSPASPGTFSPGVGSANNNNGSGNVKVVVRVRPFLEREQGGRNLIEMNPHTQSTTIHHPSPGASKNDKRNVAPREFYFDRSFNSLDPNSDHFASQESVYDNIGSEFLDHNMEGYHTCIFAYGQTGSGKSYTMMGNDSNPGLIPRTCMNLFSRIDALMAENVSCTVRISYFEVYNEQVRDLLAGSNKNNTKLRVRESPTEGPYVEDLSEFTVKNYNQVLKYMTQGNKARATASTKMNDASSRSHAVFTLVVKQVHFDPDSDATEEKVSRIRLVDLAGSERATTSGATGARLREGSNINKSLTTLGRVIASLAASSAMAKSSSPSVIPYRDSVLTWLLKDSLGGNSKTAMVACISPTDYEETLSTLRYADQAKRIRTRAVINQDIVSGADRDKLVQEMQDQINSLQTSLMQYSQQSQQKEEDSSQFKQELEKVRKAIRFYEERAITEENKRRAIQTESAAIARHNKLLTEHLREITNRTTATPPTTTAKATDSITPMPTTATYDEFKHELDSITASVGCLRDDLRQSRSKFQELASRWGVSAA</sequence>
<dbReference type="InterPro" id="IPR019821">
    <property type="entry name" value="Kinesin_motor_CS"/>
</dbReference>
<dbReference type="SUPFAM" id="SSF52540">
    <property type="entry name" value="P-loop containing nucleoside triphosphate hydrolases"/>
    <property type="match status" value="1"/>
</dbReference>
<evidence type="ECO:0000256" key="2">
    <source>
        <dbReference type="ARBA" id="ARBA00022840"/>
    </source>
</evidence>
<dbReference type="PhylomeDB" id="A0A060SWN0"/>
<evidence type="ECO:0000256" key="5">
    <source>
        <dbReference type="SAM" id="Coils"/>
    </source>
</evidence>
<reference evidence="8" key="1">
    <citation type="submission" date="2014-02" db="EMBL/GenBank/DDBJ databases">
        <authorList>
            <person name="Genoscope - CEA"/>
        </authorList>
    </citation>
    <scope>NUCLEOTIDE SEQUENCE</scope>
    <source>
        <strain evidence="8">LS3</strain>
    </source>
</reference>
<feature type="domain" description="Kinesin motor" evidence="7">
    <location>
        <begin position="95"/>
        <end position="444"/>
    </location>
</feature>
<dbReference type="FunFam" id="3.40.850.10:FF:000050">
    <property type="entry name" value="Kinesin-like protein"/>
    <property type="match status" value="1"/>
</dbReference>
<feature type="region of interest" description="Disordered" evidence="6">
    <location>
        <begin position="1"/>
        <end position="92"/>
    </location>
</feature>
<dbReference type="PRINTS" id="PR00380">
    <property type="entry name" value="KINESINHEAVY"/>
</dbReference>
<evidence type="ECO:0000256" key="6">
    <source>
        <dbReference type="SAM" id="MobiDB-lite"/>
    </source>
</evidence>
<dbReference type="GO" id="GO:0005524">
    <property type="term" value="F:ATP binding"/>
    <property type="evidence" value="ECO:0007669"/>
    <property type="project" value="UniProtKB-UniRule"/>
</dbReference>
<feature type="compositionally biased region" description="Basic and acidic residues" evidence="6">
    <location>
        <begin position="40"/>
        <end position="50"/>
    </location>
</feature>
<protein>
    <recommendedName>
        <fullName evidence="4">Kinesin-like protein</fullName>
    </recommendedName>
</protein>
<dbReference type="Pfam" id="PF00225">
    <property type="entry name" value="Kinesin"/>
    <property type="match status" value="1"/>
</dbReference>
<dbReference type="PANTHER" id="PTHR47117">
    <property type="entry name" value="STAR-RELATED LIPID TRANSFER PROTEIN 9"/>
    <property type="match status" value="1"/>
</dbReference>
<evidence type="ECO:0000256" key="1">
    <source>
        <dbReference type="ARBA" id="ARBA00022741"/>
    </source>
</evidence>
<evidence type="ECO:0000259" key="7">
    <source>
        <dbReference type="PROSITE" id="PS50067"/>
    </source>
</evidence>
<accession>A0A060SWN0</accession>
<dbReference type="SMART" id="SM00129">
    <property type="entry name" value="KISc"/>
    <property type="match status" value="1"/>
</dbReference>
<dbReference type="EMBL" id="HG937691">
    <property type="protein sequence ID" value="CDP33305.1"/>
    <property type="molecule type" value="Genomic_DNA"/>
</dbReference>
<evidence type="ECO:0000256" key="3">
    <source>
        <dbReference type="PROSITE-ProRule" id="PRU00283"/>
    </source>
</evidence>
<keyword evidence="4" id="KW-0493">Microtubule</keyword>
<keyword evidence="3 4" id="KW-0505">Motor protein</keyword>
<dbReference type="GO" id="GO:0005874">
    <property type="term" value="C:microtubule"/>
    <property type="evidence" value="ECO:0007669"/>
    <property type="project" value="UniProtKB-KW"/>
</dbReference>
<feature type="compositionally biased region" description="Low complexity" evidence="6">
    <location>
        <begin position="83"/>
        <end position="92"/>
    </location>
</feature>
<proteinExistence type="inferred from homology"/>
<dbReference type="InterPro" id="IPR027417">
    <property type="entry name" value="P-loop_NTPase"/>
</dbReference>
<name>A0A060SWN0_BLAAD</name>
<dbReference type="InterPro" id="IPR036961">
    <property type="entry name" value="Kinesin_motor_dom_sf"/>
</dbReference>
<feature type="binding site" evidence="3">
    <location>
        <begin position="193"/>
        <end position="200"/>
    </location>
    <ligand>
        <name>ATP</name>
        <dbReference type="ChEBI" id="CHEBI:30616"/>
    </ligand>
</feature>
<dbReference type="InterPro" id="IPR001752">
    <property type="entry name" value="Kinesin_motor_dom"/>
</dbReference>
<evidence type="ECO:0000256" key="4">
    <source>
        <dbReference type="RuleBase" id="RU000394"/>
    </source>
</evidence>
<dbReference type="CDD" id="cd01365">
    <property type="entry name" value="KISc_KIF1A_KIF1B"/>
    <property type="match status" value="1"/>
</dbReference>